<reference evidence="2" key="1">
    <citation type="journal article" date="2023" name="Science">
        <title>Genome structures resolve the early diversification of teleost fishes.</title>
        <authorList>
            <person name="Parey E."/>
            <person name="Louis A."/>
            <person name="Montfort J."/>
            <person name="Bouchez O."/>
            <person name="Roques C."/>
            <person name="Iampietro C."/>
            <person name="Lluch J."/>
            <person name="Castinel A."/>
            <person name="Donnadieu C."/>
            <person name="Desvignes T."/>
            <person name="Floi Bucao C."/>
            <person name="Jouanno E."/>
            <person name="Wen M."/>
            <person name="Mejri S."/>
            <person name="Dirks R."/>
            <person name="Jansen H."/>
            <person name="Henkel C."/>
            <person name="Chen W.J."/>
            <person name="Zahm M."/>
            <person name="Cabau C."/>
            <person name="Klopp C."/>
            <person name="Thompson A.W."/>
            <person name="Robinson-Rechavi M."/>
            <person name="Braasch I."/>
            <person name="Lecointre G."/>
            <person name="Bobe J."/>
            <person name="Postlethwait J.H."/>
            <person name="Berthelot C."/>
            <person name="Roest Crollius H."/>
            <person name="Guiguen Y."/>
        </authorList>
    </citation>
    <scope>NUCLEOTIDE SEQUENCE</scope>
    <source>
        <strain evidence="2">WJC10195</strain>
    </source>
</reference>
<feature type="region of interest" description="Disordered" evidence="1">
    <location>
        <begin position="1"/>
        <end position="142"/>
    </location>
</feature>
<dbReference type="OrthoDB" id="514777at2759"/>
<comment type="caution">
    <text evidence="2">The sequence shown here is derived from an EMBL/GenBank/DDBJ whole genome shotgun (WGS) entry which is preliminary data.</text>
</comment>
<evidence type="ECO:0008006" key="4">
    <source>
        <dbReference type="Google" id="ProtNLM"/>
    </source>
</evidence>
<accession>A0A9Q1FGI1</accession>
<dbReference type="EMBL" id="JAINUF010000006">
    <property type="protein sequence ID" value="KAJ8357870.1"/>
    <property type="molecule type" value="Genomic_DNA"/>
</dbReference>
<gene>
    <name evidence="2" type="ORF">SKAU_G00206640</name>
</gene>
<evidence type="ECO:0000313" key="2">
    <source>
        <dbReference type="EMBL" id="KAJ8357870.1"/>
    </source>
</evidence>
<sequence>MQPKSCGSIRGHLNSEETSTLAFPRLSPPLSVSSGDLHIGPPQTVSPVRGRLILSHFSAAPPSAPHPSPSPGLTQAPFPPGHPGGVVFATPPPQMNTAPPSRQFSVGPRALNQQPYYQPRPGLPGSAPRQPASQPRPVAPTHVYQPGTQMMMISQQQLPFASSQSPAYFIQSGQYRPTYVATPQQYPVASGTTGFYGTSPAEYGAYYPAQQQYPPSVPAAPVILSPAQPQATPPPQPPVQTKRERKQVLLTCYT</sequence>
<protein>
    <recommendedName>
        <fullName evidence="4">Eukaryotic translation initiation factor 4 gamma 1</fullName>
    </recommendedName>
</protein>
<name>A0A9Q1FGI1_SYNKA</name>
<feature type="region of interest" description="Disordered" evidence="1">
    <location>
        <begin position="226"/>
        <end position="246"/>
    </location>
</feature>
<evidence type="ECO:0000313" key="3">
    <source>
        <dbReference type="Proteomes" id="UP001152622"/>
    </source>
</evidence>
<organism evidence="2 3">
    <name type="scientific">Synaphobranchus kaupii</name>
    <name type="common">Kaup's arrowtooth eel</name>
    <dbReference type="NCBI Taxonomy" id="118154"/>
    <lineage>
        <taxon>Eukaryota</taxon>
        <taxon>Metazoa</taxon>
        <taxon>Chordata</taxon>
        <taxon>Craniata</taxon>
        <taxon>Vertebrata</taxon>
        <taxon>Euteleostomi</taxon>
        <taxon>Actinopterygii</taxon>
        <taxon>Neopterygii</taxon>
        <taxon>Teleostei</taxon>
        <taxon>Anguilliformes</taxon>
        <taxon>Synaphobranchidae</taxon>
        <taxon>Synaphobranchus</taxon>
    </lineage>
</organism>
<proteinExistence type="predicted"/>
<keyword evidence="3" id="KW-1185">Reference proteome</keyword>
<dbReference type="Proteomes" id="UP001152622">
    <property type="component" value="Chromosome 6"/>
</dbReference>
<dbReference type="AlphaFoldDB" id="A0A9Q1FGI1"/>
<evidence type="ECO:0000256" key="1">
    <source>
        <dbReference type="SAM" id="MobiDB-lite"/>
    </source>
</evidence>
<feature type="compositionally biased region" description="Polar residues" evidence="1">
    <location>
        <begin position="95"/>
        <end position="104"/>
    </location>
</feature>